<dbReference type="Gene3D" id="3.10.580.10">
    <property type="entry name" value="CBS-domain"/>
    <property type="match status" value="1"/>
</dbReference>
<sequence>MSAPPVLARDTMTLPEARQLLTELNIRRLPVVDSEGDLLGIVTEGDINRISDSAEGDLAEYSIYYRVKDLPVREFMRRPVLTVTPDTCLRDAAELMITHHIHGVPVVLGKRVIGVITVSDLLRWMVNSEEDCDTPPLTPKSHGRD</sequence>
<keyword evidence="5" id="KW-1185">Reference proteome</keyword>
<feature type="domain" description="CBS" evidence="3">
    <location>
        <begin position="76"/>
        <end position="134"/>
    </location>
</feature>
<dbReference type="Proteomes" id="UP001193081">
    <property type="component" value="Unassembled WGS sequence"/>
</dbReference>
<evidence type="ECO:0000259" key="3">
    <source>
        <dbReference type="PROSITE" id="PS51371"/>
    </source>
</evidence>
<dbReference type="CDD" id="cd04584">
    <property type="entry name" value="CBS_pair_AcuB_like"/>
    <property type="match status" value="1"/>
</dbReference>
<dbReference type="EMBL" id="SIJK02000014">
    <property type="protein sequence ID" value="MBP1465988.1"/>
    <property type="molecule type" value="Genomic_DNA"/>
</dbReference>
<comment type="caution">
    <text evidence="4">The sequence shown here is derived from an EMBL/GenBank/DDBJ whole genome shotgun (WGS) entry which is preliminary data.</text>
</comment>
<dbReference type="InterPro" id="IPR051257">
    <property type="entry name" value="Diverse_CBS-Domain"/>
</dbReference>
<protein>
    <submittedName>
        <fullName evidence="4">CBS domain-containing protein</fullName>
    </submittedName>
</protein>
<dbReference type="PANTHER" id="PTHR43080:SF2">
    <property type="entry name" value="CBS DOMAIN-CONTAINING PROTEIN"/>
    <property type="match status" value="1"/>
</dbReference>
<evidence type="ECO:0000313" key="5">
    <source>
        <dbReference type="Proteomes" id="UP001193081"/>
    </source>
</evidence>
<gene>
    <name evidence="4" type="ORF">EYB53_009760</name>
</gene>
<organism evidence="4 5">
    <name type="scientific">Candidatus Chloroploca mongolica</name>
    <dbReference type="NCBI Taxonomy" id="2528176"/>
    <lineage>
        <taxon>Bacteria</taxon>
        <taxon>Bacillati</taxon>
        <taxon>Chloroflexota</taxon>
        <taxon>Chloroflexia</taxon>
        <taxon>Chloroflexales</taxon>
        <taxon>Chloroflexineae</taxon>
        <taxon>Oscillochloridaceae</taxon>
        <taxon>Candidatus Chloroploca</taxon>
    </lineage>
</organism>
<dbReference type="PANTHER" id="PTHR43080">
    <property type="entry name" value="CBS DOMAIN-CONTAINING PROTEIN CBSX3, MITOCHONDRIAL"/>
    <property type="match status" value="1"/>
</dbReference>
<evidence type="ECO:0000313" key="4">
    <source>
        <dbReference type="EMBL" id="MBP1465988.1"/>
    </source>
</evidence>
<dbReference type="PROSITE" id="PS51371">
    <property type="entry name" value="CBS"/>
    <property type="match status" value="2"/>
</dbReference>
<reference evidence="4 5" key="1">
    <citation type="submission" date="2021-03" db="EMBL/GenBank/DDBJ databases">
        <authorList>
            <person name="Grouzdev D.S."/>
        </authorList>
    </citation>
    <scope>NUCLEOTIDE SEQUENCE [LARGE SCALE GENOMIC DNA]</scope>
    <source>
        <strain evidence="4 5">M50-1</strain>
    </source>
</reference>
<evidence type="ECO:0000256" key="2">
    <source>
        <dbReference type="PROSITE-ProRule" id="PRU00703"/>
    </source>
</evidence>
<evidence type="ECO:0000256" key="1">
    <source>
        <dbReference type="ARBA" id="ARBA00023122"/>
    </source>
</evidence>
<dbReference type="SMART" id="SM00116">
    <property type="entry name" value="CBS"/>
    <property type="match status" value="2"/>
</dbReference>
<feature type="domain" description="CBS" evidence="3">
    <location>
        <begin position="1"/>
        <end position="58"/>
    </location>
</feature>
<dbReference type="SUPFAM" id="SSF54631">
    <property type="entry name" value="CBS-domain pair"/>
    <property type="match status" value="1"/>
</dbReference>
<dbReference type="Pfam" id="PF00571">
    <property type="entry name" value="CBS"/>
    <property type="match status" value="2"/>
</dbReference>
<dbReference type="InterPro" id="IPR000644">
    <property type="entry name" value="CBS_dom"/>
</dbReference>
<name>A0ABS4D964_9CHLR</name>
<dbReference type="InterPro" id="IPR046342">
    <property type="entry name" value="CBS_dom_sf"/>
</dbReference>
<accession>A0ABS4D964</accession>
<proteinExistence type="predicted"/>
<keyword evidence="1 2" id="KW-0129">CBS domain</keyword>